<dbReference type="HOGENOM" id="CLU_128129_0_0_0"/>
<sequence>MNISALENPILGYKLDPGEPGLAHSSAASNSILRVLTQEISNWLAFKREAERNGGVIIFGGIYLNLQKRGSFLAAVSGRTTAYIYYPNKSQTVEQVEETEIKARIKQEIERLETRIQIAASLEEQERIERQIAFLKLVMNMPLVLLKQLLGPSGILLDVFA</sequence>
<dbReference type="STRING" id="688269.Theth_1965"/>
<organism evidence="2 3">
    <name type="scientific">Pseudothermotoga thermarum DSM 5069</name>
    <dbReference type="NCBI Taxonomy" id="688269"/>
    <lineage>
        <taxon>Bacteria</taxon>
        <taxon>Thermotogati</taxon>
        <taxon>Thermotogota</taxon>
        <taxon>Thermotogae</taxon>
        <taxon>Thermotogales</taxon>
        <taxon>Thermotogaceae</taxon>
        <taxon>Pseudothermotoga</taxon>
    </lineage>
</organism>
<evidence type="ECO:0000313" key="2">
    <source>
        <dbReference type="EMBL" id="AEH52005.1"/>
    </source>
</evidence>
<reference evidence="2 3" key="1">
    <citation type="submission" date="2010-11" db="EMBL/GenBank/DDBJ databases">
        <title>The complete genome of Thermotoga thermarum DSM 5069.</title>
        <authorList>
            <consortium name="US DOE Joint Genome Institute (JGI-PGF)"/>
            <person name="Lucas S."/>
            <person name="Copeland A."/>
            <person name="Lapidus A."/>
            <person name="Bruce D."/>
            <person name="Goodwin L."/>
            <person name="Pitluck S."/>
            <person name="Kyrpides N."/>
            <person name="Mavromatis K."/>
            <person name="Ivanova N."/>
            <person name="Zeytun A."/>
            <person name="Brettin T."/>
            <person name="Detter J.C."/>
            <person name="Tapia R."/>
            <person name="Han C."/>
            <person name="Land M."/>
            <person name="Hauser L."/>
            <person name="Markowitz V."/>
            <person name="Cheng J.-F."/>
            <person name="Hugenholtz P."/>
            <person name="Woyke T."/>
            <person name="Wu D."/>
            <person name="Spring S."/>
            <person name="Schroeder M."/>
            <person name="Brambilla E."/>
            <person name="Klenk H.-P."/>
            <person name="Eisen J.A."/>
        </authorList>
    </citation>
    <scope>NUCLEOTIDE SEQUENCE [LARGE SCALE GENOMIC DNA]</scope>
    <source>
        <strain evidence="2 3">DSM 5069</strain>
    </source>
</reference>
<evidence type="ECO:0000256" key="1">
    <source>
        <dbReference type="SAM" id="Coils"/>
    </source>
</evidence>
<keyword evidence="1" id="KW-0175">Coiled coil</keyword>
<dbReference type="OrthoDB" id="46862at2"/>
<dbReference type="EMBL" id="CP002351">
    <property type="protein sequence ID" value="AEH52005.1"/>
    <property type="molecule type" value="Genomic_DNA"/>
</dbReference>
<protein>
    <submittedName>
        <fullName evidence="2">Uncharacterized protein</fullName>
    </submittedName>
</protein>
<dbReference type="AlphaFoldDB" id="F7YXG8"/>
<accession>F7YXG8</accession>
<dbReference type="RefSeq" id="WP_013933212.1">
    <property type="nucleotide sequence ID" value="NC_015707.1"/>
</dbReference>
<proteinExistence type="predicted"/>
<keyword evidence="3" id="KW-1185">Reference proteome</keyword>
<feature type="coiled-coil region" evidence="1">
    <location>
        <begin position="95"/>
        <end position="122"/>
    </location>
</feature>
<dbReference type="KEGG" id="tta:Theth_1965"/>
<gene>
    <name evidence="2" type="ORF">Theth_1965</name>
</gene>
<evidence type="ECO:0000313" key="3">
    <source>
        <dbReference type="Proteomes" id="UP000006804"/>
    </source>
</evidence>
<dbReference type="PATRIC" id="fig|688269.3.peg.2026"/>
<dbReference type="Proteomes" id="UP000006804">
    <property type="component" value="Chromosome"/>
</dbReference>
<name>F7YXG8_9THEM</name>